<organism evidence="2">
    <name type="scientific">Rhizobium loti</name>
    <name type="common">Mesorhizobium loti</name>
    <dbReference type="NCBI Taxonomy" id="381"/>
    <lineage>
        <taxon>Bacteria</taxon>
        <taxon>Pseudomonadati</taxon>
        <taxon>Pseudomonadota</taxon>
        <taxon>Alphaproteobacteria</taxon>
        <taxon>Hyphomicrobiales</taxon>
        <taxon>Phyllobacteriaceae</taxon>
        <taxon>Mesorhizobium</taxon>
    </lineage>
</organism>
<evidence type="ECO:0000313" key="2">
    <source>
        <dbReference type="EMBL" id="CAD31327.1"/>
    </source>
</evidence>
<sequence length="72" mass="8328">MTLFRYLNDDALLILSRKFRFLYEAALLDTYERFSLVVRPSPHRRRSSTQSTVSSSERQSLPTTTLAKACLT</sequence>
<name>Q8KGM0_RHILI</name>
<dbReference type="EMBL" id="AL672114">
    <property type="protein sequence ID" value="CAD31327.1"/>
    <property type="molecule type" value="Genomic_DNA"/>
</dbReference>
<proteinExistence type="predicted"/>
<feature type="compositionally biased region" description="Low complexity" evidence="1">
    <location>
        <begin position="48"/>
        <end position="60"/>
    </location>
</feature>
<protein>
    <submittedName>
        <fullName evidence="2">Uncharacterized protein</fullName>
    </submittedName>
</protein>
<reference evidence="2" key="1">
    <citation type="journal article" date="2002" name="J. Bacteriol.">
        <title>Comparative sequence analysis of the symbiosis island of Mesorhizobium loti strain R7A.</title>
        <authorList>
            <person name="Sullivan J.T."/>
            <person name="Trzebiatowski J.R."/>
            <person name="Cruickshank R.W."/>
            <person name="Gouzy J."/>
            <person name="Brown S.D."/>
            <person name="Elliot R.M."/>
            <person name="Fleetwood D.J."/>
            <person name="McCallum N.G."/>
            <person name="Rossbach U."/>
            <person name="Stuart G.S."/>
            <person name="Weaver J.E."/>
            <person name="Webby R.J."/>
            <person name="de Bruijn F.J."/>
            <person name="Ronson C.W."/>
        </authorList>
    </citation>
    <scope>NUCLEOTIDE SEQUENCE</scope>
    <source>
        <strain evidence="2">R7A</strain>
    </source>
</reference>
<evidence type="ECO:0000256" key="1">
    <source>
        <dbReference type="SAM" id="MobiDB-lite"/>
    </source>
</evidence>
<feature type="region of interest" description="Disordered" evidence="1">
    <location>
        <begin position="41"/>
        <end position="72"/>
    </location>
</feature>
<dbReference type="AlphaFoldDB" id="Q8KGM0"/>
<gene>
    <name evidence="2" type="primary">msi295</name>
</gene>
<accession>Q8KGM0</accession>